<reference evidence="4" key="1">
    <citation type="submission" date="2025-08" db="UniProtKB">
        <authorList>
            <consortium name="RefSeq"/>
        </authorList>
    </citation>
    <scope>IDENTIFICATION</scope>
    <source>
        <tissue evidence="4">Muscle</tissue>
    </source>
</reference>
<keyword evidence="1" id="KW-0175">Coiled coil</keyword>
<evidence type="ECO:0000313" key="4">
    <source>
        <dbReference type="RefSeq" id="XP_022248541.1"/>
    </source>
</evidence>
<dbReference type="InterPro" id="IPR051747">
    <property type="entry name" value="Angiomotin-like"/>
</dbReference>
<accession>A0ABM1SY35</accession>
<keyword evidence="3" id="KW-1185">Reference proteome</keyword>
<evidence type="ECO:0000256" key="2">
    <source>
        <dbReference type="SAM" id="MobiDB-lite"/>
    </source>
</evidence>
<dbReference type="RefSeq" id="XP_022248541.1">
    <property type="nucleotide sequence ID" value="XM_022392833.1"/>
</dbReference>
<name>A0ABM1SY35_LIMPO</name>
<organism evidence="3 4">
    <name type="scientific">Limulus polyphemus</name>
    <name type="common">Atlantic horseshoe crab</name>
    <dbReference type="NCBI Taxonomy" id="6850"/>
    <lineage>
        <taxon>Eukaryota</taxon>
        <taxon>Metazoa</taxon>
        <taxon>Ecdysozoa</taxon>
        <taxon>Arthropoda</taxon>
        <taxon>Chelicerata</taxon>
        <taxon>Merostomata</taxon>
        <taxon>Xiphosura</taxon>
        <taxon>Limulidae</taxon>
        <taxon>Limulus</taxon>
    </lineage>
</organism>
<dbReference type="GeneID" id="106465007"/>
<dbReference type="PANTHER" id="PTHR14826:SF14">
    <property type="entry name" value="ANGIOMOTIN_C DOMAIN-CONTAINING PROTEIN"/>
    <property type="match status" value="1"/>
</dbReference>
<feature type="region of interest" description="Disordered" evidence="2">
    <location>
        <begin position="278"/>
        <end position="302"/>
    </location>
</feature>
<protein>
    <submittedName>
        <fullName evidence="4">Uncharacterized protein LOC106465007</fullName>
    </submittedName>
</protein>
<proteinExistence type="predicted"/>
<evidence type="ECO:0000256" key="1">
    <source>
        <dbReference type="SAM" id="Coils"/>
    </source>
</evidence>
<dbReference type="PANTHER" id="PTHR14826">
    <property type="entry name" value="ANGIOMOTIN"/>
    <property type="match status" value="1"/>
</dbReference>
<gene>
    <name evidence="4" type="primary">LOC106465007</name>
</gene>
<dbReference type="Proteomes" id="UP000694941">
    <property type="component" value="Unplaced"/>
</dbReference>
<evidence type="ECO:0000313" key="3">
    <source>
        <dbReference type="Proteomes" id="UP000694941"/>
    </source>
</evidence>
<feature type="coiled-coil region" evidence="1">
    <location>
        <begin position="387"/>
        <end position="436"/>
    </location>
</feature>
<sequence length="476" mass="53413">MKAVHSTVVPYIKSAQGILYQTGFSQSFSGSETDLSTSNENLTAEEKNVLRSGVRQEPQGEETLTDDMDITSSNTLIIRNNSSIDGFTSPFYAKTSWGNSSDTGTVKRNLQVEGSSQFVTTTQSKILERNPQLKRNTNCGSTPPFIKNSEASVPLSPKNSSCQISYPTYLHNMQVPGSPKQYHNPFPGNSPTSSITTTSMYTNVHASPHGSQSIYELPVQELTEIPKHYLDQSEVLKHLAKEVHHQQVPLNLCNLPPPPQYSKWNMRNMQEVIDSEISSLGLPPTRGGTISEKPGDRISISRSHPDLTHIGGSSKIENLGVKMVLTNERPKTRGRATVEVDSEHFPSQAAQLIDLLSHENDALKSELGMYYKKVSKLQKFELEIQKVHQSHEELVRSSEKREKLERAIRTHLEMEIRRQQENNRELKGQLEAATSQLTKRSLTDHDDSELQNKLSRKDMTITQLLSQSKCSDQFIR</sequence>